<dbReference type="RefSeq" id="WP_015931619.1">
    <property type="nucleotide sequence ID" value="NC_011894.1"/>
</dbReference>
<dbReference type="KEGG" id="mno:Mnod_5155"/>
<dbReference type="InterPro" id="IPR017026">
    <property type="entry name" value="ImuA"/>
</dbReference>
<evidence type="ECO:0000256" key="1">
    <source>
        <dbReference type="SAM" id="MobiDB-lite"/>
    </source>
</evidence>
<organism evidence="2 3">
    <name type="scientific">Methylobacterium nodulans (strain LMG 21967 / CNCM I-2342 / ORS 2060)</name>
    <dbReference type="NCBI Taxonomy" id="460265"/>
    <lineage>
        <taxon>Bacteria</taxon>
        <taxon>Pseudomonadati</taxon>
        <taxon>Pseudomonadota</taxon>
        <taxon>Alphaproteobacteria</taxon>
        <taxon>Hyphomicrobiales</taxon>
        <taxon>Methylobacteriaceae</taxon>
        <taxon>Methylobacterium</taxon>
    </lineage>
</organism>
<accession>B8IJY8</accession>
<dbReference type="OrthoDB" id="7202530at2"/>
<feature type="region of interest" description="Disordered" evidence="1">
    <location>
        <begin position="229"/>
        <end position="249"/>
    </location>
</feature>
<dbReference type="AlphaFoldDB" id="B8IJY8"/>
<name>B8IJY8_METNO</name>
<keyword evidence="3" id="KW-1185">Reference proteome</keyword>
<proteinExistence type="predicted"/>
<dbReference type="eggNOG" id="COG4544">
    <property type="taxonomic scope" value="Bacteria"/>
</dbReference>
<feature type="compositionally biased region" description="Low complexity" evidence="1">
    <location>
        <begin position="229"/>
        <end position="241"/>
    </location>
</feature>
<evidence type="ECO:0000313" key="2">
    <source>
        <dbReference type="EMBL" id="ACL60001.1"/>
    </source>
</evidence>
<dbReference type="Proteomes" id="UP000008207">
    <property type="component" value="Chromosome"/>
</dbReference>
<sequence length="249" mass="25970">MHETGRERQLAALRERIGGLERDAQARPVLPVGIPAIDRHLPGGGLRLGALHEVVEAGPAAGHAALAALFVGGLLARLPGPILWCLAGRDLFAPGLAAVGLHPDRVLYAETRRVTEVLPTMEEGLRHGSLAAVVGEVARVGLTASRRLQLAAERGGSLALVIRRWREGAGAGAEPSAAATRWCVAAAPSPASSVPGLSRACWSLALLRARGAEPRTWLVEAPDAQGRLRLPADLADRPPAAQERRAAAG</sequence>
<gene>
    <name evidence="2" type="ordered locus">Mnod_5155</name>
</gene>
<reference evidence="2 3" key="1">
    <citation type="submission" date="2009-01" db="EMBL/GenBank/DDBJ databases">
        <title>Complete sequence of chromosome of Methylobacterium nodulans ORS 2060.</title>
        <authorList>
            <consortium name="US DOE Joint Genome Institute"/>
            <person name="Lucas S."/>
            <person name="Copeland A."/>
            <person name="Lapidus A."/>
            <person name="Glavina del Rio T."/>
            <person name="Dalin E."/>
            <person name="Tice H."/>
            <person name="Bruce D."/>
            <person name="Goodwin L."/>
            <person name="Pitluck S."/>
            <person name="Sims D."/>
            <person name="Brettin T."/>
            <person name="Detter J.C."/>
            <person name="Han C."/>
            <person name="Larimer F."/>
            <person name="Land M."/>
            <person name="Hauser L."/>
            <person name="Kyrpides N."/>
            <person name="Ivanova N."/>
            <person name="Marx C.J."/>
            <person name="Richardson P."/>
        </authorList>
    </citation>
    <scope>NUCLEOTIDE SEQUENCE [LARGE SCALE GENOMIC DNA]</scope>
    <source>
        <strain evidence="3">LMG 21967 / CNCM I-2342 / ORS 2060</strain>
    </source>
</reference>
<dbReference type="Gene3D" id="3.40.50.300">
    <property type="entry name" value="P-loop containing nucleotide triphosphate hydrolases"/>
    <property type="match status" value="1"/>
</dbReference>
<dbReference type="PIRSF" id="PIRSF034285">
    <property type="entry name" value="UCP034285"/>
    <property type="match status" value="1"/>
</dbReference>
<evidence type="ECO:0000313" key="3">
    <source>
        <dbReference type="Proteomes" id="UP000008207"/>
    </source>
</evidence>
<dbReference type="HOGENOM" id="CLU_065750_1_0_5"/>
<dbReference type="STRING" id="460265.Mnod_5155"/>
<protein>
    <recommendedName>
        <fullName evidence="4">Damage-inducible mutagenesis protein</fullName>
    </recommendedName>
</protein>
<dbReference type="SUPFAM" id="SSF52540">
    <property type="entry name" value="P-loop containing nucleoside triphosphate hydrolases"/>
    <property type="match status" value="1"/>
</dbReference>
<evidence type="ECO:0008006" key="4">
    <source>
        <dbReference type="Google" id="ProtNLM"/>
    </source>
</evidence>
<dbReference type="InterPro" id="IPR027417">
    <property type="entry name" value="P-loop_NTPase"/>
</dbReference>
<dbReference type="EMBL" id="CP001349">
    <property type="protein sequence ID" value="ACL60001.1"/>
    <property type="molecule type" value="Genomic_DNA"/>
</dbReference>